<protein>
    <submittedName>
        <fullName evidence="2">ROS/MUCR transcriptional regulator family protein</fullName>
    </submittedName>
</protein>
<sequence>MAIRLNDIGVNNVTAYDLISGNAARKIAKSLSPEEIAEATHKHDDYIICLEDGQHVKYLKCHLKKLGLTPQEYIEKWRLPLDYSLVARASVKGRGKKAWRSRRRNAELKG</sequence>
<dbReference type="Proteomes" id="UP000215590">
    <property type="component" value="Unassembled WGS sequence"/>
</dbReference>
<evidence type="ECO:0000313" key="3">
    <source>
        <dbReference type="Proteomes" id="UP000215590"/>
    </source>
</evidence>
<dbReference type="InterPro" id="IPR008807">
    <property type="entry name" value="ROS_MUCR"/>
</dbReference>
<dbReference type="AlphaFoldDB" id="A0A256FTT9"/>
<dbReference type="Gene3D" id="1.10.10.1550">
    <property type="entry name" value="ROS/MUCR transcriptional regulator protein"/>
    <property type="match status" value="1"/>
</dbReference>
<comment type="caution">
    <text evidence="2">The sequence shown here is derived from an EMBL/GenBank/DDBJ whole genome shotgun (WGS) entry which is preliminary data.</text>
</comment>
<proteinExistence type="inferred from homology"/>
<accession>A0A256FTT9</accession>
<dbReference type="GO" id="GO:0008270">
    <property type="term" value="F:zinc ion binding"/>
    <property type="evidence" value="ECO:0007669"/>
    <property type="project" value="InterPro"/>
</dbReference>
<reference evidence="2 3" key="1">
    <citation type="submission" date="2017-07" db="EMBL/GenBank/DDBJ databases">
        <title>Phylogenetic study on the rhizospheric bacterium Ochrobactrum sp. A44.</title>
        <authorList>
            <person name="Krzyzanowska D.M."/>
            <person name="Ossowicki A."/>
            <person name="Rajewska M."/>
            <person name="Maciag T."/>
            <person name="Kaczynski Z."/>
            <person name="Czerwicka M."/>
            <person name="Jafra S."/>
        </authorList>
    </citation>
    <scope>NUCLEOTIDE SEQUENCE [LARGE SCALE GENOMIC DNA]</scope>
    <source>
        <strain evidence="2 3">DSM 7216</strain>
    </source>
</reference>
<dbReference type="EMBL" id="NNRJ01000027">
    <property type="protein sequence ID" value="OYR18234.1"/>
    <property type="molecule type" value="Genomic_DNA"/>
</dbReference>
<comment type="similarity">
    <text evidence="1">Belongs to the ros/MucR family.</text>
</comment>
<evidence type="ECO:0000256" key="1">
    <source>
        <dbReference type="ARBA" id="ARBA00007031"/>
    </source>
</evidence>
<dbReference type="GO" id="GO:0003677">
    <property type="term" value="F:DNA binding"/>
    <property type="evidence" value="ECO:0007669"/>
    <property type="project" value="InterPro"/>
</dbReference>
<organism evidence="2 3">
    <name type="scientific">Brucella thiophenivorans</name>
    <dbReference type="NCBI Taxonomy" id="571255"/>
    <lineage>
        <taxon>Bacteria</taxon>
        <taxon>Pseudomonadati</taxon>
        <taxon>Pseudomonadota</taxon>
        <taxon>Alphaproteobacteria</taxon>
        <taxon>Hyphomicrobiales</taxon>
        <taxon>Brucellaceae</taxon>
        <taxon>Brucella/Ochrobactrum group</taxon>
        <taxon>Brucella</taxon>
    </lineage>
</organism>
<evidence type="ECO:0000313" key="2">
    <source>
        <dbReference type="EMBL" id="OYR18234.1"/>
    </source>
</evidence>
<keyword evidence="3" id="KW-1185">Reference proteome</keyword>
<gene>
    <name evidence="2" type="ORF">CEV31_4246</name>
</gene>
<name>A0A256FTT9_9HYPH</name>
<dbReference type="InterPro" id="IPR041920">
    <property type="entry name" value="ROS/MUCR_sf"/>
</dbReference>
<dbReference type="Pfam" id="PF05443">
    <property type="entry name" value="ROS_MUCR"/>
    <property type="match status" value="1"/>
</dbReference>
<dbReference type="GO" id="GO:0006355">
    <property type="term" value="P:regulation of DNA-templated transcription"/>
    <property type="evidence" value="ECO:0007669"/>
    <property type="project" value="InterPro"/>
</dbReference>